<dbReference type="EMBL" id="CP038026">
    <property type="protein sequence ID" value="QBQ35246.1"/>
    <property type="molecule type" value="Genomic_DNA"/>
</dbReference>
<reference evidence="1" key="3">
    <citation type="submission" date="2022-12" db="EMBL/GenBank/DDBJ databases">
        <authorList>
            <person name="Sun Q."/>
            <person name="Kim S."/>
        </authorList>
    </citation>
    <scope>NUCLEOTIDE SEQUENCE</scope>
    <source>
        <strain evidence="1">KCTC 12344</strain>
    </source>
</reference>
<evidence type="ECO:0000313" key="3">
    <source>
        <dbReference type="Proteomes" id="UP000294359"/>
    </source>
</evidence>
<proteinExistence type="predicted"/>
<reference evidence="1" key="1">
    <citation type="journal article" date="2014" name="Int. J. Syst. Evol. Microbiol.">
        <title>Complete genome sequence of Corynebacterium casei LMG S-19264T (=DSM 44701T), isolated from a smear-ripened cheese.</title>
        <authorList>
            <consortium name="US DOE Joint Genome Institute (JGI-PGF)"/>
            <person name="Walter F."/>
            <person name="Albersmeier A."/>
            <person name="Kalinowski J."/>
            <person name="Ruckert C."/>
        </authorList>
    </citation>
    <scope>NUCLEOTIDE SEQUENCE</scope>
    <source>
        <strain evidence="1">KCTC 12344</strain>
    </source>
</reference>
<protein>
    <submittedName>
        <fullName evidence="1">Uncharacterized protein</fullName>
    </submittedName>
</protein>
<evidence type="ECO:0000313" key="1">
    <source>
        <dbReference type="EMBL" id="GGZ04705.1"/>
    </source>
</evidence>
<dbReference type="Proteomes" id="UP000619512">
    <property type="component" value="Unassembled WGS sequence"/>
</dbReference>
<sequence>MAVIIIRSQQLAAFVQKEADVFVDELVAEVARDPTEGARRPVVLAGIASAMACGFQTPEGIRGFVRRLFVLGTGYYRHAAVRDWISEPGLTETERLAVIDAHADEIGATDIPTMRRS</sequence>
<dbReference type="Proteomes" id="UP000294359">
    <property type="component" value="Chromosome"/>
</dbReference>
<reference evidence="2 3" key="2">
    <citation type="submission" date="2019-03" db="EMBL/GenBank/DDBJ databases">
        <title>Draft Genome Sequences of Six Type Strains of the Genus Massilia.</title>
        <authorList>
            <person name="Miess H."/>
            <person name="Frediansyhah A."/>
            <person name="Gross H."/>
        </authorList>
    </citation>
    <scope>NUCLEOTIDE SEQUENCE [LARGE SCALE GENOMIC DNA]</scope>
    <source>
        <strain evidence="2 3">DSM 17505</strain>
    </source>
</reference>
<evidence type="ECO:0000313" key="2">
    <source>
        <dbReference type="EMBL" id="QBQ35246.1"/>
    </source>
</evidence>
<evidence type="ECO:0000313" key="4">
    <source>
        <dbReference type="Proteomes" id="UP000619512"/>
    </source>
</evidence>
<organism evidence="1 4">
    <name type="scientific">Pseudoduganella plicata</name>
    <dbReference type="NCBI Taxonomy" id="321984"/>
    <lineage>
        <taxon>Bacteria</taxon>
        <taxon>Pseudomonadati</taxon>
        <taxon>Pseudomonadota</taxon>
        <taxon>Betaproteobacteria</taxon>
        <taxon>Burkholderiales</taxon>
        <taxon>Oxalobacteraceae</taxon>
        <taxon>Telluria group</taxon>
        <taxon>Pseudoduganella</taxon>
    </lineage>
</organism>
<keyword evidence="3" id="KW-1185">Reference proteome</keyword>
<gene>
    <name evidence="2" type="ORF">E1742_02980</name>
    <name evidence="1" type="ORF">GCM10007388_42850</name>
</gene>
<accession>A0A4P7B9N3</accession>
<dbReference type="RefSeq" id="WP_134383486.1">
    <property type="nucleotide sequence ID" value="NZ_BMWW01000009.1"/>
</dbReference>
<name>A0A4P7B9N3_9BURK</name>
<dbReference type="EMBL" id="BMWW01000009">
    <property type="protein sequence ID" value="GGZ04705.1"/>
    <property type="molecule type" value="Genomic_DNA"/>
</dbReference>
<dbReference type="AlphaFoldDB" id="A0A4P7B9N3"/>